<protein>
    <recommendedName>
        <fullName evidence="4">Protein kinase domain-containing protein</fullName>
    </recommendedName>
</protein>
<accession>A0A2G2Z428</accession>
<reference evidence="2 3" key="2">
    <citation type="journal article" date="2017" name="Genome Biol.">
        <title>New reference genome sequences of hot pepper reveal the massive evolution of plant disease-resistance genes by retroduplication.</title>
        <authorList>
            <person name="Kim S."/>
            <person name="Park J."/>
            <person name="Yeom S.I."/>
            <person name="Kim Y.M."/>
            <person name="Seo E."/>
            <person name="Kim K.T."/>
            <person name="Kim M.S."/>
            <person name="Lee J.M."/>
            <person name="Cheong K."/>
            <person name="Shin H.S."/>
            <person name="Kim S.B."/>
            <person name="Han K."/>
            <person name="Lee J."/>
            <person name="Park M."/>
            <person name="Lee H.A."/>
            <person name="Lee H.Y."/>
            <person name="Lee Y."/>
            <person name="Oh S."/>
            <person name="Lee J.H."/>
            <person name="Choi E."/>
            <person name="Choi E."/>
            <person name="Lee S.E."/>
            <person name="Jeon J."/>
            <person name="Kim H."/>
            <person name="Choi G."/>
            <person name="Song H."/>
            <person name="Lee J."/>
            <person name="Lee S.C."/>
            <person name="Kwon J.K."/>
            <person name="Lee H.Y."/>
            <person name="Koo N."/>
            <person name="Hong Y."/>
            <person name="Kim R.W."/>
            <person name="Kang W.H."/>
            <person name="Huh J.H."/>
            <person name="Kang B.C."/>
            <person name="Yang T.J."/>
            <person name="Lee Y.H."/>
            <person name="Bennetzen J.L."/>
            <person name="Choi D."/>
        </authorList>
    </citation>
    <scope>NUCLEOTIDE SEQUENCE [LARGE SCALE GENOMIC DNA]</scope>
    <source>
        <strain evidence="3">cv. CM334</strain>
    </source>
</reference>
<dbReference type="AlphaFoldDB" id="A0A2G2Z428"/>
<reference evidence="2 3" key="1">
    <citation type="journal article" date="2014" name="Nat. Genet.">
        <title>Genome sequence of the hot pepper provides insights into the evolution of pungency in Capsicum species.</title>
        <authorList>
            <person name="Kim S."/>
            <person name="Park M."/>
            <person name="Yeom S.I."/>
            <person name="Kim Y.M."/>
            <person name="Lee J.M."/>
            <person name="Lee H.A."/>
            <person name="Seo E."/>
            <person name="Choi J."/>
            <person name="Cheong K."/>
            <person name="Kim K.T."/>
            <person name="Jung K."/>
            <person name="Lee G.W."/>
            <person name="Oh S.K."/>
            <person name="Bae C."/>
            <person name="Kim S.B."/>
            <person name="Lee H.Y."/>
            <person name="Kim S.Y."/>
            <person name="Kim M.S."/>
            <person name="Kang B.C."/>
            <person name="Jo Y.D."/>
            <person name="Yang H.B."/>
            <person name="Jeong H.J."/>
            <person name="Kang W.H."/>
            <person name="Kwon J.K."/>
            <person name="Shin C."/>
            <person name="Lim J.Y."/>
            <person name="Park J.H."/>
            <person name="Huh J.H."/>
            <person name="Kim J.S."/>
            <person name="Kim B.D."/>
            <person name="Cohen O."/>
            <person name="Paran I."/>
            <person name="Suh M.C."/>
            <person name="Lee S.B."/>
            <person name="Kim Y.K."/>
            <person name="Shin Y."/>
            <person name="Noh S.J."/>
            <person name="Park J."/>
            <person name="Seo Y.S."/>
            <person name="Kwon S.Y."/>
            <person name="Kim H.A."/>
            <person name="Park J.M."/>
            <person name="Kim H.J."/>
            <person name="Choi S.B."/>
            <person name="Bosland P.W."/>
            <person name="Reeves G."/>
            <person name="Jo S.H."/>
            <person name="Lee B.W."/>
            <person name="Cho H.T."/>
            <person name="Choi H.S."/>
            <person name="Lee M.S."/>
            <person name="Yu Y."/>
            <person name="Do Choi Y."/>
            <person name="Park B.S."/>
            <person name="van Deynze A."/>
            <person name="Ashrafi H."/>
            <person name="Hill T."/>
            <person name="Kim W.T."/>
            <person name="Pai H.S."/>
            <person name="Ahn H.K."/>
            <person name="Yeam I."/>
            <person name="Giovannoni J.J."/>
            <person name="Rose J.K."/>
            <person name="Sorensen I."/>
            <person name="Lee S.J."/>
            <person name="Kim R.W."/>
            <person name="Choi I.Y."/>
            <person name="Choi B.S."/>
            <person name="Lim J.S."/>
            <person name="Lee Y.H."/>
            <person name="Choi D."/>
        </authorList>
    </citation>
    <scope>NUCLEOTIDE SEQUENCE [LARGE SCALE GENOMIC DNA]</scope>
    <source>
        <strain evidence="3">cv. CM334</strain>
    </source>
</reference>
<name>A0A2G2Z428_CAPAN</name>
<sequence length="71" mass="8266">MFWKKKRKANEEEEDYLDHVPEMPTRFSYDELKVETENFTKNLGEEGFGSIFEGCLEDGTKIAVKCLDEIG</sequence>
<dbReference type="Proteomes" id="UP000222542">
    <property type="component" value="Unassembled WGS sequence"/>
</dbReference>
<keyword evidence="3" id="KW-1185">Reference proteome</keyword>
<proteinExistence type="predicted"/>
<dbReference type="PANTHER" id="PTHR47976:SF30">
    <property type="entry name" value="RECEPTOR-LIKE SERINE_THREONINE-PROTEIN KINASE"/>
    <property type="match status" value="1"/>
</dbReference>
<dbReference type="PANTHER" id="PTHR47976">
    <property type="entry name" value="G-TYPE LECTIN S-RECEPTOR-LIKE SERINE/THREONINE-PROTEIN KINASE SD2-5"/>
    <property type="match status" value="1"/>
</dbReference>
<dbReference type="InterPro" id="IPR051343">
    <property type="entry name" value="G-type_lectin_kinases/EP1-like"/>
</dbReference>
<dbReference type="Gramene" id="PHT76777">
    <property type="protein sequence ID" value="PHT76777"/>
    <property type="gene ID" value="T459_20299"/>
</dbReference>
<organism evidence="2 3">
    <name type="scientific">Capsicum annuum</name>
    <name type="common">Capsicum pepper</name>
    <dbReference type="NCBI Taxonomy" id="4072"/>
    <lineage>
        <taxon>Eukaryota</taxon>
        <taxon>Viridiplantae</taxon>
        <taxon>Streptophyta</taxon>
        <taxon>Embryophyta</taxon>
        <taxon>Tracheophyta</taxon>
        <taxon>Spermatophyta</taxon>
        <taxon>Magnoliopsida</taxon>
        <taxon>eudicotyledons</taxon>
        <taxon>Gunneridae</taxon>
        <taxon>Pentapetalae</taxon>
        <taxon>asterids</taxon>
        <taxon>lamiids</taxon>
        <taxon>Solanales</taxon>
        <taxon>Solanaceae</taxon>
        <taxon>Solanoideae</taxon>
        <taxon>Capsiceae</taxon>
        <taxon>Capsicum</taxon>
    </lineage>
</organism>
<evidence type="ECO:0000313" key="3">
    <source>
        <dbReference type="Proteomes" id="UP000222542"/>
    </source>
</evidence>
<evidence type="ECO:0000313" key="2">
    <source>
        <dbReference type="EMBL" id="PHT76777.1"/>
    </source>
</evidence>
<dbReference type="STRING" id="4072.A0A2G2Z428"/>
<dbReference type="OMA" id="PEMPTRF"/>
<dbReference type="EMBL" id="AYRZ02000007">
    <property type="protein sequence ID" value="PHT76777.1"/>
    <property type="molecule type" value="Genomic_DNA"/>
</dbReference>
<dbReference type="Gene3D" id="3.30.200.20">
    <property type="entry name" value="Phosphorylase Kinase, domain 1"/>
    <property type="match status" value="1"/>
</dbReference>
<evidence type="ECO:0008006" key="4">
    <source>
        <dbReference type="Google" id="ProtNLM"/>
    </source>
</evidence>
<evidence type="ECO:0000256" key="1">
    <source>
        <dbReference type="ARBA" id="ARBA00022729"/>
    </source>
</evidence>
<keyword evidence="1" id="KW-0732">Signal</keyword>
<comment type="caution">
    <text evidence="2">The sequence shown here is derived from an EMBL/GenBank/DDBJ whole genome shotgun (WGS) entry which is preliminary data.</text>
</comment>
<gene>
    <name evidence="2" type="ORF">T459_20299</name>
</gene>